<dbReference type="InterPro" id="IPR003439">
    <property type="entry name" value="ABC_transporter-like_ATP-bd"/>
</dbReference>
<dbReference type="PANTHER" id="PTHR19211:SF14">
    <property type="entry name" value="ATP-BINDING CASSETTE SUB-FAMILY F MEMBER 1"/>
    <property type="match status" value="1"/>
</dbReference>
<evidence type="ECO:0000313" key="6">
    <source>
        <dbReference type="EMBL" id="MBM9466609.1"/>
    </source>
</evidence>
<dbReference type="SUPFAM" id="SSF52540">
    <property type="entry name" value="P-loop containing nucleoside triphosphate hydrolases"/>
    <property type="match status" value="2"/>
</dbReference>
<feature type="region of interest" description="Disordered" evidence="4">
    <location>
        <begin position="248"/>
        <end position="272"/>
    </location>
</feature>
<dbReference type="PROSITE" id="PS00211">
    <property type="entry name" value="ABC_TRANSPORTER_1"/>
    <property type="match status" value="2"/>
</dbReference>
<feature type="region of interest" description="Disordered" evidence="4">
    <location>
        <begin position="571"/>
        <end position="605"/>
    </location>
</feature>
<feature type="compositionally biased region" description="Basic and acidic residues" evidence="4">
    <location>
        <begin position="581"/>
        <end position="593"/>
    </location>
</feature>
<dbReference type="InterPro" id="IPR050611">
    <property type="entry name" value="ABCF"/>
</dbReference>
<feature type="domain" description="ABC transporter" evidence="5">
    <location>
        <begin position="24"/>
        <end position="273"/>
    </location>
</feature>
<evidence type="ECO:0000256" key="4">
    <source>
        <dbReference type="SAM" id="MobiDB-lite"/>
    </source>
</evidence>
<name>A0A938YB82_9ACTN</name>
<keyword evidence="1" id="KW-0677">Repeat</keyword>
<dbReference type="SMART" id="SM00382">
    <property type="entry name" value="AAA"/>
    <property type="match status" value="2"/>
</dbReference>
<organism evidence="6 7">
    <name type="scientific">Nakamurella leprariae</name>
    <dbReference type="NCBI Taxonomy" id="2803911"/>
    <lineage>
        <taxon>Bacteria</taxon>
        <taxon>Bacillati</taxon>
        <taxon>Actinomycetota</taxon>
        <taxon>Actinomycetes</taxon>
        <taxon>Nakamurellales</taxon>
        <taxon>Nakamurellaceae</taxon>
        <taxon>Nakamurella</taxon>
    </lineage>
</organism>
<dbReference type="Pfam" id="PF00005">
    <property type="entry name" value="ABC_tran"/>
    <property type="match status" value="2"/>
</dbReference>
<proteinExistence type="predicted"/>
<gene>
    <name evidence="6" type="ORF">JL106_04850</name>
</gene>
<dbReference type="EMBL" id="JAERWK010000006">
    <property type="protein sequence ID" value="MBM9466609.1"/>
    <property type="molecule type" value="Genomic_DNA"/>
</dbReference>
<sequence length="605" mass="64667">MTASPTTTSGPSSGPSSSTVARSVRATDLTVRRQGRTVLDGLSLSVPPGRRLGVVGENGTGKSTLLLALAGELAPDGGRVTVPADTVHLPQEPAFANGDTIRAVLDRALAPLHASARRVEELSAELAGGGPEVAEEYARVLEWAVRHDAWDADRRTEVAARRLGVHDLDRTRTVGTLSGGQRVRLALAAAIARVPDCLLLDEPTNHLDRAAVAVLEEMLLATAGAVVLVSHDRVLLDRTCTHLLDLDPTRDRPSGAGTRMSLTEDSDPGDPGVFTRYLAERSAARERWDRAYAEQEERLAELRAATVVTDRAVAPGRGPRDHDKFITHFKGEGVQRTVARRARDAQRRLDDALRHRLPEPPPPPRVLLPEEPVTAATAPDEPIVEVADLHVCGRLRLPRLVVPRGGHLLLTGANGTGKSTLLAVLAGRLAADRGDVAVRAARIGHLPQDGLPVPAGAEPADPAATAADQHRRWVGADAAEATPLVELGLVDRADTDRPLGMLSVGQLRRVALAMVLAARPDLLLLDEPTNHLSPALAAELEAALTATPTTVLLTGHDRWLVDTWPGTLVRIGADGTTGTDPETRNGAERDERPPHRRRRLADRLR</sequence>
<evidence type="ECO:0000256" key="3">
    <source>
        <dbReference type="ARBA" id="ARBA00022840"/>
    </source>
</evidence>
<dbReference type="InterPro" id="IPR017871">
    <property type="entry name" value="ABC_transporter-like_CS"/>
</dbReference>
<feature type="compositionally biased region" description="Low complexity" evidence="4">
    <location>
        <begin position="1"/>
        <end position="19"/>
    </location>
</feature>
<protein>
    <submittedName>
        <fullName evidence="6">ABC-F family ATP-binding cassette domain-containing protein</fullName>
    </submittedName>
</protein>
<feature type="compositionally biased region" description="Basic residues" evidence="4">
    <location>
        <begin position="594"/>
        <end position="605"/>
    </location>
</feature>
<evidence type="ECO:0000256" key="1">
    <source>
        <dbReference type="ARBA" id="ARBA00022737"/>
    </source>
</evidence>
<dbReference type="FunFam" id="3.40.50.300:FF:000011">
    <property type="entry name" value="Putative ABC transporter ATP-binding component"/>
    <property type="match status" value="1"/>
</dbReference>
<feature type="region of interest" description="Disordered" evidence="4">
    <location>
        <begin position="1"/>
        <end position="28"/>
    </location>
</feature>
<dbReference type="RefSeq" id="WP_205259565.1">
    <property type="nucleotide sequence ID" value="NZ_JAERWK010000006.1"/>
</dbReference>
<accession>A0A938YB82</accession>
<feature type="domain" description="ABC transporter" evidence="5">
    <location>
        <begin position="378"/>
        <end position="596"/>
    </location>
</feature>
<evidence type="ECO:0000313" key="7">
    <source>
        <dbReference type="Proteomes" id="UP000663792"/>
    </source>
</evidence>
<reference evidence="6" key="1">
    <citation type="submission" date="2021-01" db="EMBL/GenBank/DDBJ databases">
        <title>YIM 132084 draft genome.</title>
        <authorList>
            <person name="An D."/>
        </authorList>
    </citation>
    <scope>NUCLEOTIDE SEQUENCE</scope>
    <source>
        <strain evidence="6">YIM 132084</strain>
    </source>
</reference>
<dbReference type="Proteomes" id="UP000663792">
    <property type="component" value="Unassembled WGS sequence"/>
</dbReference>
<dbReference type="GO" id="GO:0005524">
    <property type="term" value="F:ATP binding"/>
    <property type="evidence" value="ECO:0007669"/>
    <property type="project" value="UniProtKB-KW"/>
</dbReference>
<dbReference type="GO" id="GO:0016887">
    <property type="term" value="F:ATP hydrolysis activity"/>
    <property type="evidence" value="ECO:0007669"/>
    <property type="project" value="InterPro"/>
</dbReference>
<dbReference type="Gene3D" id="3.40.50.300">
    <property type="entry name" value="P-loop containing nucleotide triphosphate hydrolases"/>
    <property type="match status" value="2"/>
</dbReference>
<keyword evidence="7" id="KW-1185">Reference proteome</keyword>
<dbReference type="InterPro" id="IPR027417">
    <property type="entry name" value="P-loop_NTPase"/>
</dbReference>
<keyword evidence="2" id="KW-0547">Nucleotide-binding</keyword>
<dbReference type="PANTHER" id="PTHR19211">
    <property type="entry name" value="ATP-BINDING TRANSPORT PROTEIN-RELATED"/>
    <property type="match status" value="1"/>
</dbReference>
<evidence type="ECO:0000259" key="5">
    <source>
        <dbReference type="PROSITE" id="PS50893"/>
    </source>
</evidence>
<dbReference type="AlphaFoldDB" id="A0A938YB82"/>
<keyword evidence="3 6" id="KW-0067">ATP-binding</keyword>
<comment type="caution">
    <text evidence="6">The sequence shown here is derived from an EMBL/GenBank/DDBJ whole genome shotgun (WGS) entry which is preliminary data.</text>
</comment>
<evidence type="ECO:0000256" key="2">
    <source>
        <dbReference type="ARBA" id="ARBA00022741"/>
    </source>
</evidence>
<dbReference type="InterPro" id="IPR003593">
    <property type="entry name" value="AAA+_ATPase"/>
</dbReference>
<dbReference type="PROSITE" id="PS50893">
    <property type="entry name" value="ABC_TRANSPORTER_2"/>
    <property type="match status" value="2"/>
</dbReference>